<evidence type="ECO:0000256" key="3">
    <source>
        <dbReference type="ARBA" id="ARBA00015405"/>
    </source>
</evidence>
<evidence type="ECO:0000256" key="1">
    <source>
        <dbReference type="ARBA" id="ARBA00004123"/>
    </source>
</evidence>
<dbReference type="EMBL" id="HBUF01207168">
    <property type="protein sequence ID" value="CAG6664213.1"/>
    <property type="molecule type" value="Transcribed_RNA"/>
</dbReference>
<dbReference type="GO" id="GO:0003682">
    <property type="term" value="F:chromatin binding"/>
    <property type="evidence" value="ECO:0007669"/>
    <property type="project" value="TreeGrafter"/>
</dbReference>
<dbReference type="InterPro" id="IPR019140">
    <property type="entry name" value="MCM_complex-bd"/>
</dbReference>
<dbReference type="GO" id="GO:0005634">
    <property type="term" value="C:nucleus"/>
    <property type="evidence" value="ECO:0007669"/>
    <property type="project" value="UniProtKB-SubCell"/>
</dbReference>
<accession>A0A8D8WL38</accession>
<feature type="compositionally biased region" description="Low complexity" evidence="5">
    <location>
        <begin position="131"/>
        <end position="140"/>
    </location>
</feature>
<dbReference type="PANTHER" id="PTHR13489:SF0">
    <property type="entry name" value="MINI-CHROMOSOME MAINTENANCE COMPLEX-BINDING PROTEIN"/>
    <property type="match status" value="1"/>
</dbReference>
<keyword evidence="4" id="KW-0539">Nucleus</keyword>
<name>A0A8D8WL38_9HEMI</name>
<dbReference type="EMBL" id="HBUF01207167">
    <property type="protein sequence ID" value="CAG6664212.1"/>
    <property type="molecule type" value="Transcribed_RNA"/>
</dbReference>
<protein>
    <recommendedName>
        <fullName evidence="3">Mini-chromosome maintenance complex-binding protein</fullName>
    </recommendedName>
</protein>
<dbReference type="AlphaFoldDB" id="A0A8D8WL38"/>
<organism evidence="6">
    <name type="scientific">Cacopsylla melanoneura</name>
    <dbReference type="NCBI Taxonomy" id="428564"/>
    <lineage>
        <taxon>Eukaryota</taxon>
        <taxon>Metazoa</taxon>
        <taxon>Ecdysozoa</taxon>
        <taxon>Arthropoda</taxon>
        <taxon>Hexapoda</taxon>
        <taxon>Insecta</taxon>
        <taxon>Pterygota</taxon>
        <taxon>Neoptera</taxon>
        <taxon>Paraneoptera</taxon>
        <taxon>Hemiptera</taxon>
        <taxon>Sternorrhyncha</taxon>
        <taxon>Psylloidea</taxon>
        <taxon>Psyllidae</taxon>
        <taxon>Psyllinae</taxon>
        <taxon>Cacopsylla</taxon>
    </lineage>
</organism>
<evidence type="ECO:0000256" key="4">
    <source>
        <dbReference type="ARBA" id="ARBA00023242"/>
    </source>
</evidence>
<feature type="region of interest" description="Disordered" evidence="5">
    <location>
        <begin position="125"/>
        <end position="170"/>
    </location>
</feature>
<comment type="subcellular location">
    <subcellularLocation>
        <location evidence="1">Nucleus</location>
    </subcellularLocation>
</comment>
<proteinExistence type="inferred from homology"/>
<dbReference type="PANTHER" id="PTHR13489">
    <property type="entry name" value="MINI-CHROMOSOME MAINTENANCE COMPLEX-BINDING PROTEIN"/>
    <property type="match status" value="1"/>
</dbReference>
<dbReference type="GO" id="GO:0006261">
    <property type="term" value="P:DNA-templated DNA replication"/>
    <property type="evidence" value="ECO:0007669"/>
    <property type="project" value="TreeGrafter"/>
</dbReference>
<sequence length="572" mass="65517">MDSWTPKYWQEREQECEQILKDVNSWDQVPELHSIPSSELKDGMFVKYRGMIQDMMNPVFYFDKYEVLDRSTQSKSIHSGRFKESLHCLENEEFLMDSRNNVNDERRSLYCISIPGLNSWAKPALVKPNTSAKPTSSQSESSKRSVEDEVNPSSKRMHTDDVDCEMKTDENSRIRQDGKCENKVEHKAIDLNLPIPDDTAKACLVTIYKDLDSYLVNQIIEVVGFLCIDPPPLKSDQDEMDLDQDHLPPSSLAPRVHATTVRCISQSNPLLKFDLELSAEEITNVRKDLKLVLTQLLMGDDVAAEYLICYLLSRVYTRDNVGFALGKFSLNLFHKDLSSSCADYGKMMYEILKLMLTKSHYFELSVKSLNETTMIPKKDYSTNRLQSGLLQLSPSTYLILDETHLQPGQLNHTGCLNVKALSSVVSSQRMSYDFQFYDGTFPTDIPVLALSDSKSMLPSDCHLKLKPDSSCTAVIQETFAAATQYLKPDLLNRIRVYISWIQNRNFEIPDNLTEIVQKDFVEMRKQNKKTDANDLHTLIVLARLLSLSFGHTELTEDMWKLALSMEKERKSR</sequence>
<evidence type="ECO:0000313" key="6">
    <source>
        <dbReference type="EMBL" id="CAG6664213.1"/>
    </source>
</evidence>
<comment type="similarity">
    <text evidence="2">Belongs to the MCMBP family.</text>
</comment>
<evidence type="ECO:0000256" key="2">
    <source>
        <dbReference type="ARBA" id="ARBA00007925"/>
    </source>
</evidence>
<evidence type="ECO:0000256" key="5">
    <source>
        <dbReference type="SAM" id="MobiDB-lite"/>
    </source>
</evidence>
<reference evidence="6" key="1">
    <citation type="submission" date="2021-05" db="EMBL/GenBank/DDBJ databases">
        <authorList>
            <person name="Alioto T."/>
            <person name="Alioto T."/>
            <person name="Gomez Garrido J."/>
        </authorList>
    </citation>
    <scope>NUCLEOTIDE SEQUENCE</scope>
</reference>
<dbReference type="Pfam" id="PF09739">
    <property type="entry name" value="MCM_bind"/>
    <property type="match status" value="1"/>
</dbReference>
<feature type="compositionally biased region" description="Basic and acidic residues" evidence="5">
    <location>
        <begin position="157"/>
        <end position="170"/>
    </location>
</feature>